<comment type="subcellular location">
    <subcellularLocation>
        <location evidence="1">Nucleus membrane</location>
    </subcellularLocation>
    <subcellularLocation>
        <location evidence="2">Nucleus</location>
        <location evidence="2">Nuclear pore complex</location>
    </subcellularLocation>
</comment>
<keyword evidence="17" id="KW-0906">Nuclear pore complex</keyword>
<feature type="region of interest" description="Disordered" evidence="27">
    <location>
        <begin position="1660"/>
        <end position="1700"/>
    </location>
</feature>
<sequence>RYISTYLSVQERDPKAHRFLGQIYEAEDNVEKAFGCYKRSVELNPTQKDLVLKIAELLCNNDVTDGRAKYWVERAAKLFPGSPAVYRLKEQLLDCKGEDGWNQLFDLIQAELYARPDDVYINIRLVALYRSNNRLKDAVLHCQEAEKKIPLQSSLEWCSCVVETLEEYLESLQDLESDKSNWRAIKKDHLLAYTSFVKMTLSSRDDSVWNLSSFHFSFDRVLQSAKPYVSGADELSRTFLEMKGQLYLHAGTLLLKMAEHNEAQWRVVCELAALCYLISFQVPKPKSKAIKGDQTGQDTLEMLACDRKSQSGHMLLNLSHGKQDFFKEIVESFANKSGSFTLFDSLFESGASRERSFIGTDDIGNISTQAPVQMELNKYDIGAVRVHNGSLQHLVWLGLQWNSMSVLPPMRKWLKQLFHLPQETSRLETDAPESICLLDLEVFLLGVVFTSNLQLQEKFNSHYGAHQPQFLPLPVCKQLYTEKQRSWWDAVRTLVQRKSQPGTAAKLRLIVQHGISTLRTLEKHGLQPALIIHWAKSLQKTGVGLNSFYDQKEYIGRSVYYWKKVLPILETIKKRRSIPEPTDPLFKHFHSVDIQVSQVAGYEEEACIAFAMLDAVDGKTDDALLAFEAIKSVVSYWNLALIFQRKAEEIENDAMLPEEQEERRTCLFKCRHYLMKIIEESSSDMSVTEKLPVSLETVREMLDTVIQELGEHGEEGSLAFRNGLSRALDSEMKHSTPSPTKFSLSPTKSYKFSPKTPPQWAEDHKSILQMICQQVEALKNEMHEMKLNNSNSNASSHRWPAESYGTDTMSEAYQRAQNLHEAPLTVATTGPSVYYSQSPAYNSQYLLRTAATNVTPTKGPVYGMNRLTPQQHIYAYQQPMHTPPLQNTSCMFSQEIYAPPLRFDSPAPGLISPRAGDDYYNYSVPQASTNPPLPEPGYFTKPSVAPPTLKPSESKVIEFPKSKFGQPGAAEASKPPLLTPAPSSQPTTFKFNTNFKSNDGDFTFSSLQVAPQPPNARFNSSESLLGLLTADKPLQDDRYAEQKPANDHISSQRNTFSFGSKHVPDISFRESMAQNSHRNLGFEKSDMFSVQEPSKLVFMTSNSDLANRSHETEGGSTHGGDEDDDGPHFDPVVPLPDKIEVKTGEEDEEEFFCNRAKLYRFDAESKEWKERGIGNVKILKHKISGKFRLLMRRDQVLKICANHYINTDMKLNPNAGSDKSFVWHALDYADELPKPEQLAIRFKTPEEAMLFKSKFEECQNILRTSGSNVDTSVTQSSDTARETTNQDIKEPSRSSSETSTFAFQFAKDGKCTESDSKGNLTATSAASGPTTSSFGKEASQTSSGGFGQHLLKKGQWECTSCSTLNEATAVGCVMCHSTNPDMWKTRSTPLTDSASFKASNNIIQDNFGSAFAKKEGQWDCSVCSVRNEPTASKCCACQNPNKTSSAISGQQTSSTFGQAIAPKAIQNDLGTVLSKKEGQWDCSVCLVQNEAKDVNCHSCQNPNSQNQPGVSVPSSQASPAPRFGFVADASKPQKNGFEGLFTKKEGQWDCNTCLVRNEGSSPACVACQTPNPSGKPASGASATPTSGPKSKLSENTSGQLGTGFKCDFLEKGFKFGLSEQDKTPSFTFQIPSATEAKPVKEGFNFSMPVPADGFKFGIQESSKKTTKKDEPSKECTTGFIKSVDEKDKKEPPSDSTTTFQLQETANKEKSDFILGQNSSTFADLAKSIPKEGFQFGKKDPNFQGFSGAGEKLFSSQDSKMDHKANTSADLGEKDDDVYKTEDSDDIHFEPIVQMPEKVEPFTGEEDEKVLYSQRVKLFRFDPETSQWKERGVGNLKILKNEVNGKVRILMRREQVLKVCANHWITTTMNLKQLFGSDKAWMWMANDFSDGDAKLENLAAKFKTPEQAEEFKQKFEECQRLLLDIPLQTPHKLVDTGRTAQLIQKAEEMKCGLKDLKTFLTDDKTKLSEEENVSSVCPSGGSDLVIKPHAESTGPTLEWDNYDLREEALDDSVSSSVYASPITSSPVRKNLFRFGESTTGFSFSFKSALSPSKSPAKQNQSRTSVGTDEDSDVTQEEERDGQYFEPVVPLPDLVEVTSGEENEQVVFSHRAKLYRYDKGANQWKERGIGDIKILQNYDNKQVRIVMRRDQVLKLCANHRITPDMNMQQMKGSDRAWVWTACDFADGERKVELLAVRFKLQDVADSFKQIFDEAKHAQERETLITPLSSRANTPKESPCGKNAVAVLEETTRERTDLNHSDDASDVTAEVTEVSNTSETPTKAVVSPPKFVFGSESVKSIFSNEKSKTFTFGNTSATGSLFGFSFNPPRKTEDQISVARNTVQKEPEVPEPPKTSSTPQKPLQSKVDKFPTSTQDGPSNFSFRILDKVEKTTVSEDDLPSDDVVIVYELTPTPEQRALAGFLKLPSTFFCYKNKPGYMSDEDDDEDYETAVKNLNGRLYPSDSEERKKSQDPVTVTTESKSATTCEEKPSPEEKAKAETLKAPSPSACGVSSDTEGNSPEDFQTEVEIQETKENEVTSSTDLVCTGKEEVPTSEVTVFVQSTTSNKEPNSTAETVSTSQASSRADDKPVDLSTKKCDSDCSESTQENRIMSFGFGSAGGLSFADLASKSSGDFAFGSKDKNFKWANTGAAVFGETACKADEDDGGSDDEVVHSDDIHFEPIVSLPEVEVKSGEEDEEILFKERAKLYRWDRDATQWKERGVGEIKILFHTQKKYYRVLMRRDQVLKVCANHVITKEMNLVPSDTSNNALIWTATDYADGEVKVEQFAVRFKSQEMANSFKSKFEECQLSLSELQKGHLSLAAGLSKDTNPVVYFEVSANDEPLGHITMELFSNIVPRTAENFRALCTGEKGFGFKNSSFHRIVTGFVCQGGDITNHNGTGGQSIYGAAFEDENFEVKHTGPGLLSMANKGRDTNSSQFFITLKKAEHLDFKHVVFGFVKDGMDVVKKIESFGSPKGTVNGKIVITDCGQI</sequence>
<feature type="compositionally biased region" description="Polar residues" evidence="27">
    <location>
        <begin position="1293"/>
        <end position="1302"/>
    </location>
</feature>
<feature type="compositionally biased region" description="Polar residues" evidence="27">
    <location>
        <begin position="2507"/>
        <end position="2519"/>
    </location>
</feature>
<keyword evidence="25" id="KW-0802">TPR repeat</keyword>
<keyword evidence="7" id="KW-0808">Transferase</keyword>
<feature type="domain" description="RanBD1" evidence="29">
    <location>
        <begin position="1787"/>
        <end position="1923"/>
    </location>
</feature>
<keyword evidence="8" id="KW-0479">Metal-binding</keyword>
<dbReference type="EMBL" id="WBNH01000863">
    <property type="protein sequence ID" value="NXX74370.1"/>
    <property type="molecule type" value="Genomic_DNA"/>
</dbReference>
<feature type="compositionally biased region" description="Basic and acidic residues" evidence="27">
    <location>
        <begin position="1661"/>
        <end position="1673"/>
    </location>
</feature>
<keyword evidence="14" id="KW-0832">Ubl conjugation</keyword>
<evidence type="ECO:0000259" key="28">
    <source>
        <dbReference type="PROSITE" id="PS50072"/>
    </source>
</evidence>
<keyword evidence="12" id="KW-0509">mRNA transport</keyword>
<feature type="domain" description="RanBD1" evidence="29">
    <location>
        <begin position="2082"/>
        <end position="2218"/>
    </location>
</feature>
<dbReference type="Gene3D" id="4.10.1060.10">
    <property type="entry name" value="Zinc finger, RanBP2-type"/>
    <property type="match status" value="4"/>
</dbReference>
<evidence type="ECO:0000256" key="10">
    <source>
        <dbReference type="ARBA" id="ARBA00022771"/>
    </source>
</evidence>
<evidence type="ECO:0000256" key="26">
    <source>
        <dbReference type="SAM" id="Coils"/>
    </source>
</evidence>
<dbReference type="FunFam" id="2.40.100.10:FF:000020">
    <property type="entry name" value="E3 SUMO-protein ligase RanBP2"/>
    <property type="match status" value="1"/>
</dbReference>
<comment type="caution">
    <text evidence="31">The sequence shown here is derived from an EMBL/GenBank/DDBJ whole genome shotgun (WGS) entry which is preliminary data.</text>
</comment>
<dbReference type="SUPFAM" id="SSF48452">
    <property type="entry name" value="TPR-like"/>
    <property type="match status" value="1"/>
</dbReference>
<keyword evidence="11" id="KW-0833">Ubl conjugation pathway</keyword>
<feature type="compositionally biased region" description="Polar residues" evidence="27">
    <location>
        <begin position="1266"/>
        <end position="1286"/>
    </location>
</feature>
<evidence type="ECO:0000256" key="7">
    <source>
        <dbReference type="ARBA" id="ARBA00022679"/>
    </source>
</evidence>
<keyword evidence="26" id="KW-0175">Coiled coil</keyword>
<evidence type="ECO:0000256" key="13">
    <source>
        <dbReference type="ARBA" id="ARBA00022833"/>
    </source>
</evidence>
<feature type="coiled-coil region" evidence="26">
    <location>
        <begin position="768"/>
        <end position="795"/>
    </location>
</feature>
<keyword evidence="4" id="KW-0813">Transport</keyword>
<keyword evidence="9" id="KW-0677">Repeat</keyword>
<keyword evidence="5" id="KW-1017">Isopeptide bond</keyword>
<dbReference type="InterPro" id="IPR020892">
    <property type="entry name" value="Cyclophilin-type_PPIase_CS"/>
</dbReference>
<dbReference type="InterPro" id="IPR011993">
    <property type="entry name" value="PH-like_dom_sf"/>
</dbReference>
<dbReference type="CDD" id="cd14685">
    <property type="entry name" value="RanBD3_RanBP2-like"/>
    <property type="match status" value="1"/>
</dbReference>
<evidence type="ECO:0000256" key="9">
    <source>
        <dbReference type="ARBA" id="ARBA00022737"/>
    </source>
</evidence>
<reference evidence="31" key="1">
    <citation type="submission" date="2020-02" db="EMBL/GenBank/DDBJ databases">
        <title>Bird 10,000 Genomes (B10K) Project - Family phase.</title>
        <authorList>
            <person name="Zhang G."/>
        </authorList>
    </citation>
    <scope>NUCLEOTIDE SEQUENCE</scope>
    <source>
        <strain evidence="31">B10K-DU-030-59</strain>
    </source>
</reference>
<feature type="repeat" description="TPR" evidence="25">
    <location>
        <begin position="14"/>
        <end position="47"/>
    </location>
</feature>
<dbReference type="GO" id="GO:0051028">
    <property type="term" value="P:mRNA transport"/>
    <property type="evidence" value="ECO:0007669"/>
    <property type="project" value="UniProtKB-KW"/>
</dbReference>
<feature type="domain" description="RanBD1" evidence="29">
    <location>
        <begin position="2675"/>
        <end position="2810"/>
    </location>
</feature>
<comment type="similarity">
    <text evidence="21">Belongs to the RanBP2 E3 ligase family.</text>
</comment>
<evidence type="ECO:0000256" key="18">
    <source>
        <dbReference type="ARBA" id="ARBA00023136"/>
    </source>
</evidence>
<feature type="domain" description="RanBP2-type" evidence="30">
    <location>
        <begin position="1544"/>
        <end position="1573"/>
    </location>
</feature>
<dbReference type="SMART" id="SM00160">
    <property type="entry name" value="RanBD"/>
    <property type="match status" value="4"/>
</dbReference>
<evidence type="ECO:0000256" key="6">
    <source>
        <dbReference type="ARBA" id="ARBA00022553"/>
    </source>
</evidence>
<evidence type="ECO:0000256" key="3">
    <source>
        <dbReference type="ARBA" id="ARBA00004718"/>
    </source>
</evidence>
<keyword evidence="13" id="KW-0862">Zinc</keyword>
<evidence type="ECO:0000256" key="21">
    <source>
        <dbReference type="ARBA" id="ARBA00061164"/>
    </source>
</evidence>
<feature type="region of interest" description="Disordered" evidence="27">
    <location>
        <begin position="1571"/>
        <end position="1598"/>
    </location>
</feature>
<feature type="compositionally biased region" description="Polar residues" evidence="27">
    <location>
        <begin position="2558"/>
        <end position="2580"/>
    </location>
</feature>
<keyword evidence="18" id="KW-0472">Membrane</keyword>
<evidence type="ECO:0000256" key="15">
    <source>
        <dbReference type="ARBA" id="ARBA00022884"/>
    </source>
</evidence>
<feature type="compositionally biased region" description="Polar residues" evidence="27">
    <location>
        <begin position="2469"/>
        <end position="2482"/>
    </location>
</feature>
<comment type="pathway">
    <text evidence="3">Protein modification; protein sumoylation.</text>
</comment>
<feature type="domain" description="RanBP2-type" evidence="30">
    <location>
        <begin position="1414"/>
        <end position="1443"/>
    </location>
</feature>
<dbReference type="PROSITE" id="PS00170">
    <property type="entry name" value="CSA_PPIASE_1"/>
    <property type="match status" value="1"/>
</dbReference>
<dbReference type="PANTHER" id="PTHR23138">
    <property type="entry name" value="RAN BINDING PROTEIN"/>
    <property type="match status" value="1"/>
</dbReference>
<gene>
    <name evidence="31" type="primary">Ranbp2</name>
    <name evidence="31" type="ORF">UROIND_R08892</name>
</gene>
<feature type="compositionally biased region" description="Acidic residues" evidence="27">
    <location>
        <begin position="2066"/>
        <end position="2078"/>
    </location>
</feature>
<dbReference type="Proteomes" id="UP000654395">
    <property type="component" value="Unassembled WGS sequence"/>
</dbReference>
<dbReference type="Pfam" id="PF00160">
    <property type="entry name" value="Pro_isomerase"/>
    <property type="match status" value="1"/>
</dbReference>
<dbReference type="GO" id="GO:0005096">
    <property type="term" value="F:GTPase activator activity"/>
    <property type="evidence" value="ECO:0007669"/>
    <property type="project" value="TreeGrafter"/>
</dbReference>
<dbReference type="InterPro" id="IPR011990">
    <property type="entry name" value="TPR-like_helical_dom_sf"/>
</dbReference>
<feature type="region of interest" description="Disordered" evidence="27">
    <location>
        <begin position="2046"/>
        <end position="2080"/>
    </location>
</feature>
<feature type="region of interest" description="Disordered" evidence="27">
    <location>
        <begin position="1266"/>
        <end position="1340"/>
    </location>
</feature>
<evidence type="ECO:0000256" key="4">
    <source>
        <dbReference type="ARBA" id="ARBA00022448"/>
    </source>
</evidence>
<dbReference type="SUPFAM" id="SSF50729">
    <property type="entry name" value="PH domain-like"/>
    <property type="match status" value="4"/>
</dbReference>
<dbReference type="Pfam" id="PF12185">
    <property type="entry name" value="IR1-M"/>
    <property type="match status" value="2"/>
</dbReference>
<feature type="compositionally biased region" description="Basic and acidic residues" evidence="27">
    <location>
        <begin position="952"/>
        <end position="961"/>
    </location>
</feature>
<evidence type="ECO:0000256" key="27">
    <source>
        <dbReference type="SAM" id="MobiDB-lite"/>
    </source>
</evidence>
<dbReference type="PROSITE" id="PS50196">
    <property type="entry name" value="RANBD1"/>
    <property type="match status" value="4"/>
</dbReference>
<evidence type="ECO:0000313" key="32">
    <source>
        <dbReference type="Proteomes" id="UP000654395"/>
    </source>
</evidence>
<dbReference type="SMART" id="SM00547">
    <property type="entry name" value="ZnF_RBZ"/>
    <property type="match status" value="4"/>
</dbReference>
<feature type="domain" description="RanBP2-type" evidence="30">
    <location>
        <begin position="1476"/>
        <end position="1505"/>
    </location>
</feature>
<evidence type="ECO:0000256" key="24">
    <source>
        <dbReference type="PROSITE-ProRule" id="PRU00322"/>
    </source>
</evidence>
<dbReference type="SUPFAM" id="SSF90209">
    <property type="entry name" value="Ran binding protein zinc finger-like"/>
    <property type="match status" value="3"/>
</dbReference>
<evidence type="ECO:0000256" key="1">
    <source>
        <dbReference type="ARBA" id="ARBA00004126"/>
    </source>
</evidence>
<dbReference type="GO" id="GO:0003755">
    <property type="term" value="F:peptidyl-prolyl cis-trans isomerase activity"/>
    <property type="evidence" value="ECO:0007669"/>
    <property type="project" value="InterPro"/>
</dbReference>
<feature type="compositionally biased region" description="Polar residues" evidence="27">
    <location>
        <begin position="1580"/>
        <end position="1598"/>
    </location>
</feature>
<feature type="region of interest" description="Disordered" evidence="27">
    <location>
        <begin position="1970"/>
        <end position="1996"/>
    </location>
</feature>
<evidence type="ECO:0000256" key="8">
    <source>
        <dbReference type="ARBA" id="ARBA00022723"/>
    </source>
</evidence>
<evidence type="ECO:0000256" key="5">
    <source>
        <dbReference type="ARBA" id="ARBA00022499"/>
    </source>
</evidence>
<dbReference type="GO" id="GO:0003723">
    <property type="term" value="F:RNA binding"/>
    <property type="evidence" value="ECO:0007669"/>
    <property type="project" value="UniProtKB-KW"/>
</dbReference>
<dbReference type="FunFam" id="2.30.29.30:FF:000018">
    <property type="entry name" value="E3 SUMO-protein ligase RanBP2"/>
    <property type="match status" value="4"/>
</dbReference>
<dbReference type="SUPFAM" id="SSF50891">
    <property type="entry name" value="Cyclophilin-like"/>
    <property type="match status" value="1"/>
</dbReference>
<feature type="region of interest" description="Disordered" evidence="27">
    <location>
        <begin position="2339"/>
        <end position="2375"/>
    </location>
</feature>
<dbReference type="InterPro" id="IPR045255">
    <property type="entry name" value="RanBP1-like"/>
</dbReference>
<dbReference type="CDD" id="cd14684">
    <property type="entry name" value="RanBD1_RanBP2-like"/>
    <property type="match status" value="1"/>
</dbReference>
<feature type="compositionally biased region" description="Low complexity" evidence="27">
    <location>
        <begin position="2046"/>
        <end position="2056"/>
    </location>
</feature>
<dbReference type="Gene3D" id="2.30.29.30">
    <property type="entry name" value="Pleckstrin-homology domain (PH domain)/Phosphotyrosine-binding domain (PTB)"/>
    <property type="match status" value="4"/>
</dbReference>
<evidence type="ECO:0000256" key="19">
    <source>
        <dbReference type="ARBA" id="ARBA00023157"/>
    </source>
</evidence>
<feature type="compositionally biased region" description="Basic and acidic residues" evidence="27">
    <location>
        <begin position="1682"/>
        <end position="1692"/>
    </location>
</feature>
<feature type="non-terminal residue" evidence="31">
    <location>
        <position position="1"/>
    </location>
</feature>
<evidence type="ECO:0000256" key="11">
    <source>
        <dbReference type="ARBA" id="ARBA00022786"/>
    </source>
</evidence>
<keyword evidence="17" id="KW-0811">Translocation</keyword>
<feature type="region of interest" description="Disordered" evidence="27">
    <location>
        <begin position="924"/>
        <end position="987"/>
    </location>
</feature>
<dbReference type="InterPro" id="IPR022011">
    <property type="entry name" value="IR1-M"/>
</dbReference>
<dbReference type="InterPro" id="IPR000156">
    <property type="entry name" value="Ran_bind_dom"/>
</dbReference>
<keyword evidence="6" id="KW-0597">Phosphoprotein</keyword>
<dbReference type="GO" id="GO:0005737">
    <property type="term" value="C:cytoplasm"/>
    <property type="evidence" value="ECO:0007669"/>
    <property type="project" value="TreeGrafter"/>
</dbReference>
<dbReference type="GO" id="GO:0016740">
    <property type="term" value="F:transferase activity"/>
    <property type="evidence" value="ECO:0007669"/>
    <property type="project" value="UniProtKB-KW"/>
</dbReference>
<evidence type="ECO:0000256" key="17">
    <source>
        <dbReference type="ARBA" id="ARBA00023132"/>
    </source>
</evidence>
<keyword evidence="20" id="KW-0539">Nucleus</keyword>
<dbReference type="Pfam" id="PF00641">
    <property type="entry name" value="Zn_ribbon_RanBP"/>
    <property type="match status" value="4"/>
</dbReference>
<dbReference type="GO" id="GO:0016874">
    <property type="term" value="F:ligase activity"/>
    <property type="evidence" value="ECO:0007669"/>
    <property type="project" value="UniProtKB-KW"/>
</dbReference>
<evidence type="ECO:0000256" key="25">
    <source>
        <dbReference type="PROSITE-ProRule" id="PRU00339"/>
    </source>
</evidence>
<feature type="compositionally biased region" description="Basic and acidic residues" evidence="27">
    <location>
        <begin position="2581"/>
        <end position="2596"/>
    </location>
</feature>
<evidence type="ECO:0000256" key="14">
    <source>
        <dbReference type="ARBA" id="ARBA00022843"/>
    </source>
</evidence>
<evidence type="ECO:0000256" key="20">
    <source>
        <dbReference type="ARBA" id="ARBA00023242"/>
    </source>
</evidence>
<dbReference type="GO" id="GO:0006457">
    <property type="term" value="P:protein folding"/>
    <property type="evidence" value="ECO:0007669"/>
    <property type="project" value="InterPro"/>
</dbReference>
<dbReference type="SMART" id="SM00028">
    <property type="entry name" value="TPR"/>
    <property type="match status" value="2"/>
</dbReference>
<keyword evidence="31" id="KW-0436">Ligase</keyword>
<evidence type="ECO:0000256" key="16">
    <source>
        <dbReference type="ARBA" id="ARBA00022927"/>
    </source>
</evidence>
<organism evidence="31 32">
    <name type="scientific">Urocolius indicus</name>
    <name type="common">Red-faced mousebird</name>
    <name type="synonym">Colius indicus</name>
    <dbReference type="NCBI Taxonomy" id="458196"/>
    <lineage>
        <taxon>Eukaryota</taxon>
        <taxon>Metazoa</taxon>
        <taxon>Chordata</taxon>
        <taxon>Craniata</taxon>
        <taxon>Vertebrata</taxon>
        <taxon>Euteleostomi</taxon>
        <taxon>Archelosauria</taxon>
        <taxon>Archosauria</taxon>
        <taxon>Dinosauria</taxon>
        <taxon>Saurischia</taxon>
        <taxon>Theropoda</taxon>
        <taxon>Coelurosauria</taxon>
        <taxon>Aves</taxon>
        <taxon>Neognathae</taxon>
        <taxon>Neoaves</taxon>
        <taxon>Telluraves</taxon>
        <taxon>Coraciimorphae</taxon>
        <taxon>Coliiformes</taxon>
        <taxon>Coliidae</taxon>
        <taxon>Urocolius</taxon>
    </lineage>
</organism>
<feature type="region of interest" description="Disordered" evidence="27">
    <location>
        <begin position="2454"/>
        <end position="2545"/>
    </location>
</feature>
<keyword evidence="32" id="KW-1185">Reference proteome</keyword>
<evidence type="ECO:0000256" key="12">
    <source>
        <dbReference type="ARBA" id="ARBA00022816"/>
    </source>
</evidence>
<keyword evidence="16" id="KW-0653">Protein transport</keyword>
<evidence type="ECO:0000259" key="30">
    <source>
        <dbReference type="PROSITE" id="PS50199"/>
    </source>
</evidence>
<dbReference type="Pfam" id="PF00638">
    <property type="entry name" value="Ran_BP1"/>
    <property type="match status" value="4"/>
</dbReference>
<evidence type="ECO:0000259" key="29">
    <source>
        <dbReference type="PROSITE" id="PS50196"/>
    </source>
</evidence>
<feature type="domain" description="RanBD1" evidence="29">
    <location>
        <begin position="1128"/>
        <end position="1264"/>
    </location>
</feature>
<feature type="non-terminal residue" evidence="31">
    <location>
        <position position="2988"/>
    </location>
</feature>
<dbReference type="InterPro" id="IPR001876">
    <property type="entry name" value="Znf_RanBP2"/>
</dbReference>
<dbReference type="InterPro" id="IPR019734">
    <property type="entry name" value="TPR_rpt"/>
</dbReference>
<feature type="compositionally biased region" description="Polar residues" evidence="27">
    <location>
        <begin position="735"/>
        <end position="750"/>
    </location>
</feature>
<dbReference type="InterPro" id="IPR036443">
    <property type="entry name" value="Znf_RanBP2_sf"/>
</dbReference>
<dbReference type="GO" id="GO:0008270">
    <property type="term" value="F:zinc ion binding"/>
    <property type="evidence" value="ECO:0007669"/>
    <property type="project" value="UniProtKB-KW"/>
</dbReference>
<evidence type="ECO:0000256" key="23">
    <source>
        <dbReference type="ARBA" id="ARBA00081161"/>
    </source>
</evidence>
<dbReference type="PROSITE" id="PS50199">
    <property type="entry name" value="ZF_RANBP2_2"/>
    <property type="match status" value="4"/>
</dbReference>
<dbReference type="Gene3D" id="1.25.40.10">
    <property type="entry name" value="Tetratricopeptide repeat domain"/>
    <property type="match status" value="1"/>
</dbReference>
<dbReference type="GO" id="GO:0031965">
    <property type="term" value="C:nuclear membrane"/>
    <property type="evidence" value="ECO:0007669"/>
    <property type="project" value="UniProtKB-SubCell"/>
</dbReference>
<keyword evidence="19" id="KW-1015">Disulfide bond</keyword>
<accession>A0A852KBG1</accession>
<dbReference type="InterPro" id="IPR002130">
    <property type="entry name" value="Cyclophilin-type_PPIase_dom"/>
</dbReference>
<protein>
    <recommendedName>
        <fullName evidence="22">E3 SUMO-protein ligase RanBP2</fullName>
    </recommendedName>
    <alternativeName>
        <fullName evidence="23">Ran-binding protein 2</fullName>
    </alternativeName>
</protein>
<dbReference type="CDD" id="cd01926">
    <property type="entry name" value="cyclophilin_ABH_like"/>
    <property type="match status" value="1"/>
</dbReference>
<dbReference type="InterPro" id="IPR029000">
    <property type="entry name" value="Cyclophilin-like_dom_sf"/>
</dbReference>
<dbReference type="OrthoDB" id="2357150at2759"/>
<dbReference type="Gene3D" id="2.40.100.10">
    <property type="entry name" value="Cyclophilin-like"/>
    <property type="match status" value="1"/>
</dbReference>
<dbReference type="PRINTS" id="PR00153">
    <property type="entry name" value="CSAPPISMRASE"/>
</dbReference>
<dbReference type="PROSITE" id="PS50005">
    <property type="entry name" value="TPR"/>
    <property type="match status" value="1"/>
</dbReference>
<feature type="domain" description="PPIase cyclophilin-type" evidence="28">
    <location>
        <begin position="2831"/>
        <end position="2987"/>
    </location>
</feature>
<keyword evidence="15" id="KW-0694">RNA-binding</keyword>
<feature type="region of interest" description="Disordered" evidence="27">
    <location>
        <begin position="1755"/>
        <end position="1781"/>
    </location>
</feature>
<evidence type="ECO:0000313" key="31">
    <source>
        <dbReference type="EMBL" id="NXX74370.1"/>
    </source>
</evidence>
<evidence type="ECO:0000256" key="22">
    <source>
        <dbReference type="ARBA" id="ARBA00070141"/>
    </source>
</evidence>
<feature type="region of interest" description="Disordered" evidence="27">
    <location>
        <begin position="1102"/>
        <end position="1130"/>
    </location>
</feature>
<feature type="compositionally biased region" description="Basic and acidic residues" evidence="27">
    <location>
        <begin position="1307"/>
        <end position="1316"/>
    </location>
</feature>
<dbReference type="GO" id="GO:0005643">
    <property type="term" value="C:nuclear pore"/>
    <property type="evidence" value="ECO:0007669"/>
    <property type="project" value="UniProtKB-SubCell"/>
</dbReference>
<dbReference type="FunFam" id="4.10.1060.10:FF:000003">
    <property type="entry name" value="E3 SUMO-protein ligase RanBP2"/>
    <property type="match status" value="3"/>
</dbReference>
<feature type="region of interest" description="Disordered" evidence="27">
    <location>
        <begin position="2558"/>
        <end position="2598"/>
    </location>
</feature>
<feature type="domain" description="RanBP2-type" evidence="30">
    <location>
        <begin position="1352"/>
        <end position="1381"/>
    </location>
</feature>
<dbReference type="CDD" id="cd13177">
    <property type="entry name" value="RanBD2_RanBP2-like"/>
    <property type="match status" value="1"/>
</dbReference>
<feature type="region of interest" description="Disordered" evidence="27">
    <location>
        <begin position="730"/>
        <end position="756"/>
    </location>
</feature>
<dbReference type="PROSITE" id="PS01358">
    <property type="entry name" value="ZF_RANBP2_1"/>
    <property type="match status" value="4"/>
</dbReference>
<feature type="compositionally biased region" description="Low complexity" evidence="27">
    <location>
        <begin position="1321"/>
        <end position="1333"/>
    </location>
</feature>
<dbReference type="GO" id="GO:0006607">
    <property type="term" value="P:NLS-bearing protein import into nucleus"/>
    <property type="evidence" value="ECO:0007669"/>
    <property type="project" value="TreeGrafter"/>
</dbReference>
<keyword evidence="10 24" id="KW-0863">Zinc-finger</keyword>
<name>A0A852KBG1_UROIN</name>
<proteinExistence type="inferred from homology"/>
<feature type="compositionally biased region" description="Basic and acidic residues" evidence="27">
    <location>
        <begin position="2483"/>
        <end position="2497"/>
    </location>
</feature>
<dbReference type="PROSITE" id="PS50072">
    <property type="entry name" value="CSA_PPIASE_2"/>
    <property type="match status" value="1"/>
</dbReference>
<dbReference type="PANTHER" id="PTHR23138:SF87">
    <property type="entry name" value="E3 SUMO-PROTEIN LIGASE RANBP2"/>
    <property type="match status" value="1"/>
</dbReference>
<evidence type="ECO:0000256" key="2">
    <source>
        <dbReference type="ARBA" id="ARBA00004567"/>
    </source>
</evidence>